<name>A0A6L2MLL5_TANCI</name>
<proteinExistence type="predicted"/>
<sequence length="170" mass="19684">NCINNRPWCLLGDFNASLYVDDTSIGLHFTWNQKPKGKDVKPKPFKFFNVAILDKRFKDVVHEGWSYNVSGFDMFRVVKKLKGLKKPIRKMTYDKGNLHANVIRLHENLDRLQDALDNDPSNVSVREEEAAAVVAFNEAILLEEKFLKQKAKITWLREGDANTAYFHKMV</sequence>
<dbReference type="EMBL" id="BKCJ010006978">
    <property type="protein sequence ID" value="GEU74921.1"/>
    <property type="molecule type" value="Genomic_DNA"/>
</dbReference>
<evidence type="ECO:0000313" key="1">
    <source>
        <dbReference type="EMBL" id="GEU74921.1"/>
    </source>
</evidence>
<gene>
    <name evidence="1" type="ORF">Tci_046899</name>
</gene>
<organism evidence="1">
    <name type="scientific">Tanacetum cinerariifolium</name>
    <name type="common">Dalmatian daisy</name>
    <name type="synonym">Chrysanthemum cinerariifolium</name>
    <dbReference type="NCBI Taxonomy" id="118510"/>
    <lineage>
        <taxon>Eukaryota</taxon>
        <taxon>Viridiplantae</taxon>
        <taxon>Streptophyta</taxon>
        <taxon>Embryophyta</taxon>
        <taxon>Tracheophyta</taxon>
        <taxon>Spermatophyta</taxon>
        <taxon>Magnoliopsida</taxon>
        <taxon>eudicotyledons</taxon>
        <taxon>Gunneridae</taxon>
        <taxon>Pentapetalae</taxon>
        <taxon>asterids</taxon>
        <taxon>campanulids</taxon>
        <taxon>Asterales</taxon>
        <taxon>Asteraceae</taxon>
        <taxon>Asteroideae</taxon>
        <taxon>Anthemideae</taxon>
        <taxon>Anthemidinae</taxon>
        <taxon>Tanacetum</taxon>
    </lineage>
</organism>
<dbReference type="AlphaFoldDB" id="A0A6L2MLL5"/>
<feature type="non-terminal residue" evidence="1">
    <location>
        <position position="1"/>
    </location>
</feature>
<protein>
    <recommendedName>
        <fullName evidence="2">RNA-directed DNA polymerase, eukaryota, reverse transcriptase zinc-binding domain protein</fullName>
    </recommendedName>
</protein>
<comment type="caution">
    <text evidence="1">The sequence shown here is derived from an EMBL/GenBank/DDBJ whole genome shotgun (WGS) entry which is preliminary data.</text>
</comment>
<reference evidence="1" key="1">
    <citation type="journal article" date="2019" name="Sci. Rep.">
        <title>Draft genome of Tanacetum cinerariifolium, the natural source of mosquito coil.</title>
        <authorList>
            <person name="Yamashiro T."/>
            <person name="Shiraishi A."/>
            <person name="Satake H."/>
            <person name="Nakayama K."/>
        </authorList>
    </citation>
    <scope>NUCLEOTIDE SEQUENCE</scope>
</reference>
<evidence type="ECO:0008006" key="2">
    <source>
        <dbReference type="Google" id="ProtNLM"/>
    </source>
</evidence>
<accession>A0A6L2MLL5</accession>